<dbReference type="PANTHER" id="PTHR31645">
    <property type="entry name" value="OLIGOPEPTIDE TRANSPORTER YGL114W-RELATED"/>
    <property type="match status" value="1"/>
</dbReference>
<feature type="transmembrane region" description="Helical" evidence="7">
    <location>
        <begin position="29"/>
        <end position="53"/>
    </location>
</feature>
<keyword evidence="9" id="KW-1185">Reference proteome</keyword>
<dbReference type="AlphaFoldDB" id="A0A6P2CSC1"/>
<evidence type="ECO:0000256" key="3">
    <source>
        <dbReference type="ARBA" id="ARBA00022692"/>
    </source>
</evidence>
<dbReference type="InterPro" id="IPR045035">
    <property type="entry name" value="YSL-like"/>
</dbReference>
<feature type="transmembrane region" description="Helical" evidence="7">
    <location>
        <begin position="366"/>
        <end position="386"/>
    </location>
</feature>
<dbReference type="NCBIfam" id="TIGR00733">
    <property type="entry name" value="OPT family oligopeptide transporter"/>
    <property type="match status" value="1"/>
</dbReference>
<dbReference type="RefSeq" id="WP_261360313.1">
    <property type="nucleotide sequence ID" value="NZ_LR593886.1"/>
</dbReference>
<protein>
    <recommendedName>
        <fullName evidence="10">Oligopeptide transporter, OPT family</fullName>
    </recommendedName>
</protein>
<feature type="transmembrane region" description="Helical" evidence="7">
    <location>
        <begin position="235"/>
        <end position="261"/>
    </location>
</feature>
<feature type="transmembrane region" description="Helical" evidence="7">
    <location>
        <begin position="393"/>
        <end position="411"/>
    </location>
</feature>
<dbReference type="GO" id="GO:0035673">
    <property type="term" value="F:oligopeptide transmembrane transporter activity"/>
    <property type="evidence" value="ECO:0007669"/>
    <property type="project" value="InterPro"/>
</dbReference>
<keyword evidence="2" id="KW-0813">Transport</keyword>
<feature type="transmembrane region" description="Helical" evidence="7">
    <location>
        <begin position="611"/>
        <end position="639"/>
    </location>
</feature>
<keyword evidence="4 7" id="KW-1133">Transmembrane helix</keyword>
<evidence type="ECO:0000256" key="7">
    <source>
        <dbReference type="SAM" id="Phobius"/>
    </source>
</evidence>
<feature type="region of interest" description="Disordered" evidence="6">
    <location>
        <begin position="1"/>
        <end position="22"/>
    </location>
</feature>
<name>A0A6P2CSC1_9BACT</name>
<dbReference type="EMBL" id="LR593886">
    <property type="protein sequence ID" value="VTR91813.1"/>
    <property type="molecule type" value="Genomic_DNA"/>
</dbReference>
<evidence type="ECO:0000256" key="4">
    <source>
        <dbReference type="ARBA" id="ARBA00022989"/>
    </source>
</evidence>
<evidence type="ECO:0000256" key="6">
    <source>
        <dbReference type="SAM" id="MobiDB-lite"/>
    </source>
</evidence>
<feature type="transmembrane region" description="Helical" evidence="7">
    <location>
        <begin position="651"/>
        <end position="672"/>
    </location>
</feature>
<dbReference type="KEGG" id="gms:SOIL9_59010"/>
<organism evidence="8 9">
    <name type="scientific">Gemmata massiliana</name>
    <dbReference type="NCBI Taxonomy" id="1210884"/>
    <lineage>
        <taxon>Bacteria</taxon>
        <taxon>Pseudomonadati</taxon>
        <taxon>Planctomycetota</taxon>
        <taxon>Planctomycetia</taxon>
        <taxon>Gemmatales</taxon>
        <taxon>Gemmataceae</taxon>
        <taxon>Gemmata</taxon>
    </lineage>
</organism>
<accession>A0A6P2CSC1</accession>
<dbReference type="Proteomes" id="UP000464178">
    <property type="component" value="Chromosome"/>
</dbReference>
<feature type="transmembrane region" description="Helical" evidence="7">
    <location>
        <begin position="692"/>
        <end position="715"/>
    </location>
</feature>
<feature type="transmembrane region" description="Helical" evidence="7">
    <location>
        <begin position="489"/>
        <end position="509"/>
    </location>
</feature>
<dbReference type="PANTHER" id="PTHR31645:SF0">
    <property type="entry name" value="OLIGOPEPTIDE TRANSPORTER YGL114W-RELATED"/>
    <property type="match status" value="1"/>
</dbReference>
<feature type="transmembrane region" description="Helical" evidence="7">
    <location>
        <begin position="748"/>
        <end position="767"/>
    </location>
</feature>
<feature type="transmembrane region" description="Helical" evidence="7">
    <location>
        <begin position="98"/>
        <end position="119"/>
    </location>
</feature>
<evidence type="ECO:0008006" key="10">
    <source>
        <dbReference type="Google" id="ProtNLM"/>
    </source>
</evidence>
<proteinExistence type="predicted"/>
<dbReference type="GO" id="GO:0016020">
    <property type="term" value="C:membrane"/>
    <property type="evidence" value="ECO:0007669"/>
    <property type="project" value="UniProtKB-SubCell"/>
</dbReference>
<feature type="transmembrane region" description="Helical" evidence="7">
    <location>
        <begin position="59"/>
        <end position="77"/>
    </location>
</feature>
<evidence type="ECO:0000256" key="1">
    <source>
        <dbReference type="ARBA" id="ARBA00004141"/>
    </source>
</evidence>
<sequence length="786" mass="82299">MSSENVPSGVPETPPHQPFIPATEAPPELTWPAILTGIVLGIIFGASSLYLVLKVGLTVSASVPIAVLSITLFRAFSNAFKVRKTTILENNVVQTTGSAGESIAFGVGVTMPALLLLGFEMDPVRVMTVSVLGAVLGILMMIPLRRAFIVKQHGKLIYPEGTACAEVLVAGEKGGATAKMVFIGFGVALVHKFLTAATKLWSSEPSAKLYVTNEATGVKTGLKGGQVSGELSPELLGVGFLIGPRIAALMMAGAVMSYFVLGPLIATFGDKLNEPVAPATWEDAEKKDPKDPGLIRNMDPDGLRAKYLRYIGAGAVAAGGIISMCRALPLIIGSIVGGLRDMRAARSATGTGAGAPRTERDMPMTVVLWGSLVLVLILALVPQLGLGLSFQGIVGAGMILLFGFLFVTVSSRLTGEVGSSSNPISGMTIATLLLVCLIFLILGRTGPSAMLTALTVAAVVCIASSNGGTTSQDLKTGYLVGATPSKQQWAILIGAVTSALVIGLTMLALNSAGVHYTKNSIPADAKLVVPEDAPTEKPGRPYDSGDLLDTKEYRVVHARGGEHDKLKPGRYLVTPDGKPVYRTDEPIAREEKKMDNGEDAPKEFTAPQPRLFANIISGILGGTLEWSLIIAGALIAITLELCGVSALPVAVGMYLSLASSMPIFIGGMLRLVADKVRGKAKSEAESETSPGVLLASGFIAGGTLCGLIVAFFTFLPDQFNQAINLGFHLFSEVNDKGKREWKPDEVEWAKIVSVVMFGLLGAFLLWVGSRKGGVEPETPPSAPPTA</sequence>
<evidence type="ECO:0000313" key="9">
    <source>
        <dbReference type="Proteomes" id="UP000464178"/>
    </source>
</evidence>
<dbReference type="Pfam" id="PF03169">
    <property type="entry name" value="OPT"/>
    <property type="match status" value="2"/>
</dbReference>
<dbReference type="InterPro" id="IPR004813">
    <property type="entry name" value="OPT"/>
</dbReference>
<feature type="transmembrane region" description="Helical" evidence="7">
    <location>
        <begin position="449"/>
        <end position="469"/>
    </location>
</feature>
<feature type="transmembrane region" description="Helical" evidence="7">
    <location>
        <begin position="307"/>
        <end position="332"/>
    </location>
</feature>
<evidence type="ECO:0000313" key="8">
    <source>
        <dbReference type="EMBL" id="VTR91813.1"/>
    </source>
</evidence>
<keyword evidence="5 7" id="KW-0472">Membrane</keyword>
<keyword evidence="3 7" id="KW-0812">Transmembrane</keyword>
<feature type="transmembrane region" description="Helical" evidence="7">
    <location>
        <begin position="423"/>
        <end position="442"/>
    </location>
</feature>
<evidence type="ECO:0000256" key="5">
    <source>
        <dbReference type="ARBA" id="ARBA00023136"/>
    </source>
</evidence>
<evidence type="ECO:0000256" key="2">
    <source>
        <dbReference type="ARBA" id="ARBA00022448"/>
    </source>
</evidence>
<comment type="subcellular location">
    <subcellularLocation>
        <location evidence="1">Membrane</location>
        <topology evidence="1">Multi-pass membrane protein</topology>
    </subcellularLocation>
</comment>
<reference evidence="8 9" key="1">
    <citation type="submission" date="2019-05" db="EMBL/GenBank/DDBJ databases">
        <authorList>
            <consortium name="Science for Life Laboratories"/>
        </authorList>
    </citation>
    <scope>NUCLEOTIDE SEQUENCE [LARGE SCALE GENOMIC DNA]</scope>
    <source>
        <strain evidence="8">Soil9</strain>
    </source>
</reference>
<feature type="transmembrane region" description="Helical" evidence="7">
    <location>
        <begin position="125"/>
        <end position="144"/>
    </location>
</feature>
<dbReference type="InterPro" id="IPR004814">
    <property type="entry name" value="Oligopep_transpt"/>
</dbReference>
<gene>
    <name evidence="8" type="ORF">SOIL9_59010</name>
</gene>